<feature type="transmembrane region" description="Helical" evidence="4">
    <location>
        <begin position="295"/>
        <end position="313"/>
    </location>
</feature>
<dbReference type="GO" id="GO:0022857">
    <property type="term" value="F:transmembrane transporter activity"/>
    <property type="evidence" value="ECO:0007669"/>
    <property type="project" value="InterPro"/>
</dbReference>
<dbReference type="Pfam" id="PF07690">
    <property type="entry name" value="MFS_1"/>
    <property type="match status" value="1"/>
</dbReference>
<dbReference type="Proteomes" id="UP000317023">
    <property type="component" value="Unassembled WGS sequence"/>
</dbReference>
<protein>
    <submittedName>
        <fullName evidence="6">MFS transporter</fullName>
    </submittedName>
</protein>
<feature type="transmembrane region" description="Helical" evidence="4">
    <location>
        <begin position="269"/>
        <end position="288"/>
    </location>
</feature>
<sequence length="410" mass="42627">MNIVKPTPCEDAGSSEYKTIASGNVWILTAAQSLGGANSPIVISLGGLVGQQLASNPAAATLPVSLLNLGLAVGTLPAAAMMLRFGRRAGYLLGAILGIAAGLVATAGIVQSSFALFCIGTFLAGFYSSYVQSYRFAATDGLTGADRDRAISRVMIGGLIAAVIGPQLVIWTREAFPGHSFAGSFLSQAVLAGLAIPVLLYLRRPPLSRLTRADTTGVRPLSAILLSPRYMLAVATGVVSYGLMTFVMTAAPMAMVGHGHSVDSAALGIQWHVLAMFGPSFFTGRLMARFGKERVAAVGLLLIGISALIALGGLDIAHFWGSLILLGIGWNFGFIGATAMVADCHTPAERGKAQGANDFLVFGTVACASFFAGSLLYNSGWDSINRLVLPAVAIILVPLVWQAARLKKSR</sequence>
<dbReference type="EMBL" id="SGOE01000007">
    <property type="protein sequence ID" value="TRB03896.1"/>
    <property type="molecule type" value="Genomic_DNA"/>
</dbReference>
<evidence type="ECO:0000256" key="2">
    <source>
        <dbReference type="ARBA" id="ARBA00022989"/>
    </source>
</evidence>
<proteinExistence type="predicted"/>
<dbReference type="Gene3D" id="1.20.1250.20">
    <property type="entry name" value="MFS general substrate transporter like domains"/>
    <property type="match status" value="1"/>
</dbReference>
<dbReference type="InterPro" id="IPR020846">
    <property type="entry name" value="MFS_dom"/>
</dbReference>
<accession>A0A546XT41</accession>
<dbReference type="SUPFAM" id="SSF103473">
    <property type="entry name" value="MFS general substrate transporter"/>
    <property type="match status" value="1"/>
</dbReference>
<feature type="transmembrane region" description="Helical" evidence="4">
    <location>
        <begin position="319"/>
        <end position="339"/>
    </location>
</feature>
<evidence type="ECO:0000313" key="6">
    <source>
        <dbReference type="EMBL" id="TRB03896.1"/>
    </source>
</evidence>
<dbReference type="PROSITE" id="PS50850">
    <property type="entry name" value="MFS"/>
    <property type="match status" value="1"/>
</dbReference>
<feature type="transmembrane region" description="Helical" evidence="4">
    <location>
        <begin position="359"/>
        <end position="377"/>
    </location>
</feature>
<feature type="transmembrane region" description="Helical" evidence="4">
    <location>
        <begin position="114"/>
        <end position="130"/>
    </location>
</feature>
<dbReference type="InterPro" id="IPR036259">
    <property type="entry name" value="MFS_trans_sf"/>
</dbReference>
<dbReference type="InterPro" id="IPR011701">
    <property type="entry name" value="MFS"/>
</dbReference>
<keyword evidence="1 4" id="KW-0812">Transmembrane</keyword>
<feature type="transmembrane region" description="Helical" evidence="4">
    <location>
        <begin position="181"/>
        <end position="202"/>
    </location>
</feature>
<evidence type="ECO:0000256" key="3">
    <source>
        <dbReference type="ARBA" id="ARBA00023136"/>
    </source>
</evidence>
<dbReference type="AlphaFoldDB" id="A0A546XT41"/>
<feature type="domain" description="Major facilitator superfamily (MFS) profile" evidence="5">
    <location>
        <begin position="230"/>
        <end position="410"/>
    </location>
</feature>
<evidence type="ECO:0000259" key="5">
    <source>
        <dbReference type="PROSITE" id="PS50850"/>
    </source>
</evidence>
<feature type="transmembrane region" description="Helical" evidence="4">
    <location>
        <begin position="383"/>
        <end position="401"/>
    </location>
</feature>
<dbReference type="PANTHER" id="PTHR23534:SF1">
    <property type="entry name" value="MAJOR FACILITATOR SUPERFAMILY PROTEIN"/>
    <property type="match status" value="1"/>
</dbReference>
<evidence type="ECO:0000313" key="7">
    <source>
        <dbReference type="Proteomes" id="UP000317023"/>
    </source>
</evidence>
<feature type="transmembrane region" description="Helical" evidence="4">
    <location>
        <begin position="230"/>
        <end position="249"/>
    </location>
</feature>
<feature type="transmembrane region" description="Helical" evidence="4">
    <location>
        <begin position="150"/>
        <end position="169"/>
    </location>
</feature>
<dbReference type="PANTHER" id="PTHR23534">
    <property type="entry name" value="MFS PERMEASE"/>
    <property type="match status" value="1"/>
</dbReference>
<dbReference type="RefSeq" id="WP_142858794.1">
    <property type="nucleotide sequence ID" value="NZ_SGOE01000007.1"/>
</dbReference>
<comment type="caution">
    <text evidence="6">The sequence shown here is derived from an EMBL/GenBank/DDBJ whole genome shotgun (WGS) entry which is preliminary data.</text>
</comment>
<evidence type="ECO:0000256" key="1">
    <source>
        <dbReference type="ARBA" id="ARBA00022692"/>
    </source>
</evidence>
<evidence type="ECO:0000256" key="4">
    <source>
        <dbReference type="SAM" id="Phobius"/>
    </source>
</evidence>
<keyword evidence="3 4" id="KW-0472">Membrane</keyword>
<keyword evidence="2 4" id="KW-1133">Transmembrane helix</keyword>
<name>A0A546XT41_AGRTU</name>
<gene>
    <name evidence="6" type="ORF">EXN61_20465</name>
</gene>
<reference evidence="6 7" key="1">
    <citation type="journal article" date="2019" name="Appl. Microbiol. Biotechnol.">
        <title>Differential efficiency of wild type rhizogenic strains for rol gene transformation of plants.</title>
        <authorList>
            <person name="Desmet S."/>
            <person name="De Keyser E."/>
            <person name="Van Vaerenbergh J."/>
            <person name="Baeyen S."/>
            <person name="Van Huylenbroeck J."/>
            <person name="Geelen D."/>
            <person name="Dhooghe E."/>
        </authorList>
    </citation>
    <scope>NUCLEOTIDE SEQUENCE [LARGE SCALE GENOMIC DNA]</scope>
    <source>
        <strain evidence="6 7">MAFF210266</strain>
    </source>
</reference>
<organism evidence="6 7">
    <name type="scientific">Agrobacterium tumefaciens</name>
    <dbReference type="NCBI Taxonomy" id="358"/>
    <lineage>
        <taxon>Bacteria</taxon>
        <taxon>Pseudomonadati</taxon>
        <taxon>Pseudomonadota</taxon>
        <taxon>Alphaproteobacteria</taxon>
        <taxon>Hyphomicrobiales</taxon>
        <taxon>Rhizobiaceae</taxon>
        <taxon>Rhizobium/Agrobacterium group</taxon>
        <taxon>Agrobacterium</taxon>
        <taxon>Agrobacterium tumefaciens complex</taxon>
    </lineage>
</organism>
<feature type="transmembrane region" description="Helical" evidence="4">
    <location>
        <begin position="62"/>
        <end position="83"/>
    </location>
</feature>
<feature type="transmembrane region" description="Helical" evidence="4">
    <location>
        <begin position="90"/>
        <end position="108"/>
    </location>
</feature>